<keyword evidence="3" id="KW-1003">Cell membrane</keyword>
<evidence type="ECO:0000313" key="10">
    <source>
        <dbReference type="EMBL" id="MBR7741700.1"/>
    </source>
</evidence>
<dbReference type="PANTHER" id="PTHR30193">
    <property type="entry name" value="ABC TRANSPORTER PERMEASE PROTEIN"/>
    <property type="match status" value="1"/>
</dbReference>
<dbReference type="InterPro" id="IPR000515">
    <property type="entry name" value="MetI-like"/>
</dbReference>
<comment type="subcellular location">
    <subcellularLocation>
        <location evidence="1 7">Cell membrane</location>
        <topology evidence="1 7">Multi-pass membrane protein</topology>
    </subcellularLocation>
</comment>
<gene>
    <name evidence="10" type="ORF">KC207_00125</name>
</gene>
<protein>
    <submittedName>
        <fullName evidence="10">Sugar ABC transporter permease</fullName>
    </submittedName>
</protein>
<dbReference type="PANTHER" id="PTHR30193:SF37">
    <property type="entry name" value="INNER MEMBRANE ABC TRANSPORTER PERMEASE PROTEIN YCJO"/>
    <property type="match status" value="1"/>
</dbReference>
<comment type="similarity">
    <text evidence="7">Belongs to the binding-protein-dependent transport system permease family.</text>
</comment>
<dbReference type="Gene3D" id="1.10.3720.10">
    <property type="entry name" value="MetI-like"/>
    <property type="match status" value="1"/>
</dbReference>
<evidence type="ECO:0000256" key="7">
    <source>
        <dbReference type="RuleBase" id="RU363032"/>
    </source>
</evidence>
<keyword evidence="11" id="KW-1185">Reference proteome</keyword>
<dbReference type="PROSITE" id="PS50928">
    <property type="entry name" value="ABC_TM1"/>
    <property type="match status" value="1"/>
</dbReference>
<keyword evidence="2 7" id="KW-0813">Transport</keyword>
<keyword evidence="4 7" id="KW-0812">Transmembrane</keyword>
<feature type="transmembrane region" description="Helical" evidence="7">
    <location>
        <begin position="95"/>
        <end position="121"/>
    </location>
</feature>
<evidence type="ECO:0000313" key="11">
    <source>
        <dbReference type="Proteomes" id="UP000677016"/>
    </source>
</evidence>
<dbReference type="SUPFAM" id="SSF161098">
    <property type="entry name" value="MetI-like"/>
    <property type="match status" value="1"/>
</dbReference>
<dbReference type="InterPro" id="IPR051393">
    <property type="entry name" value="ABC_transporter_permease"/>
</dbReference>
<feature type="transmembrane region" description="Helical" evidence="7">
    <location>
        <begin position="133"/>
        <end position="153"/>
    </location>
</feature>
<evidence type="ECO:0000256" key="5">
    <source>
        <dbReference type="ARBA" id="ARBA00022989"/>
    </source>
</evidence>
<feature type="region of interest" description="Disordered" evidence="8">
    <location>
        <begin position="1"/>
        <end position="24"/>
    </location>
</feature>
<dbReference type="Pfam" id="PF00528">
    <property type="entry name" value="BPD_transp_1"/>
    <property type="match status" value="1"/>
</dbReference>
<dbReference type="CDD" id="cd06261">
    <property type="entry name" value="TM_PBP2"/>
    <property type="match status" value="1"/>
</dbReference>
<evidence type="ECO:0000256" key="2">
    <source>
        <dbReference type="ARBA" id="ARBA00022448"/>
    </source>
</evidence>
<sequence length="314" mass="34478">MSMLRPTFGRRPSEGGGRGPRGAGGRREEAVAGWLLALPFVVVFLVFSLWPMLWSLFMSFTDMTNRDLRSPFNVEFIGFDNFVTVLSSGQFLRGIVNTLVIVVVGVPATIVLGLLLAVALNNGIQRAKPLFRTIYYVPVVTTVVAIAVVWKFLFADQGVFNAVLATVGVDGRPWLTDTFWALPTIILLIVWRSFGFIMVLFLAGLQAIPQDLYDAARVDGASAPRRLFSITVPLLMPTILLAMVLQTVSFLEIFEEPFVTTQGGPLNSTATMSMLVYEFFGFGAYGEAAAASYVLFAIIGLLSLVQFRVLRSRT</sequence>
<feature type="compositionally biased region" description="Gly residues" evidence="8">
    <location>
        <begin position="14"/>
        <end position="23"/>
    </location>
</feature>
<feature type="transmembrane region" description="Helical" evidence="7">
    <location>
        <begin position="282"/>
        <end position="305"/>
    </location>
</feature>
<dbReference type="AlphaFoldDB" id="A0A941D4E9"/>
<accession>A0A941D4E9</accession>
<reference evidence="10" key="1">
    <citation type="submission" date="2021-04" db="EMBL/GenBank/DDBJ databases">
        <title>Phycicoccus avicenniae sp. nov., a novel endophytic actinomycetes isolated from branch of Avicennia mariana.</title>
        <authorList>
            <person name="Tuo L."/>
        </authorList>
    </citation>
    <scope>NUCLEOTIDE SEQUENCE</scope>
    <source>
        <strain evidence="10">BSK3Z-2</strain>
    </source>
</reference>
<proteinExistence type="inferred from homology"/>
<feature type="transmembrane region" description="Helical" evidence="7">
    <location>
        <begin position="180"/>
        <end position="205"/>
    </location>
</feature>
<organism evidence="10 11">
    <name type="scientific">Phycicoccus avicenniae</name>
    <dbReference type="NCBI Taxonomy" id="2828860"/>
    <lineage>
        <taxon>Bacteria</taxon>
        <taxon>Bacillati</taxon>
        <taxon>Actinomycetota</taxon>
        <taxon>Actinomycetes</taxon>
        <taxon>Micrococcales</taxon>
        <taxon>Intrasporangiaceae</taxon>
        <taxon>Phycicoccus</taxon>
    </lineage>
</organism>
<evidence type="ECO:0000256" key="3">
    <source>
        <dbReference type="ARBA" id="ARBA00022475"/>
    </source>
</evidence>
<evidence type="ECO:0000256" key="8">
    <source>
        <dbReference type="SAM" id="MobiDB-lite"/>
    </source>
</evidence>
<keyword evidence="5 7" id="KW-1133">Transmembrane helix</keyword>
<keyword evidence="6 7" id="KW-0472">Membrane</keyword>
<evidence type="ECO:0000259" key="9">
    <source>
        <dbReference type="PROSITE" id="PS50928"/>
    </source>
</evidence>
<feature type="transmembrane region" description="Helical" evidence="7">
    <location>
        <begin position="226"/>
        <end position="245"/>
    </location>
</feature>
<feature type="transmembrane region" description="Helical" evidence="7">
    <location>
        <begin position="31"/>
        <end position="53"/>
    </location>
</feature>
<dbReference type="InterPro" id="IPR035906">
    <property type="entry name" value="MetI-like_sf"/>
</dbReference>
<name>A0A941D4E9_9MICO</name>
<evidence type="ECO:0000256" key="1">
    <source>
        <dbReference type="ARBA" id="ARBA00004651"/>
    </source>
</evidence>
<feature type="domain" description="ABC transmembrane type-1" evidence="9">
    <location>
        <begin position="95"/>
        <end position="306"/>
    </location>
</feature>
<dbReference type="EMBL" id="JAGSNF010000001">
    <property type="protein sequence ID" value="MBR7741700.1"/>
    <property type="molecule type" value="Genomic_DNA"/>
</dbReference>
<dbReference type="GO" id="GO:0055085">
    <property type="term" value="P:transmembrane transport"/>
    <property type="evidence" value="ECO:0007669"/>
    <property type="project" value="InterPro"/>
</dbReference>
<comment type="caution">
    <text evidence="10">The sequence shown here is derived from an EMBL/GenBank/DDBJ whole genome shotgun (WGS) entry which is preliminary data.</text>
</comment>
<dbReference type="Proteomes" id="UP000677016">
    <property type="component" value="Unassembled WGS sequence"/>
</dbReference>
<evidence type="ECO:0000256" key="6">
    <source>
        <dbReference type="ARBA" id="ARBA00023136"/>
    </source>
</evidence>
<evidence type="ECO:0000256" key="4">
    <source>
        <dbReference type="ARBA" id="ARBA00022692"/>
    </source>
</evidence>
<dbReference type="GO" id="GO:0005886">
    <property type="term" value="C:plasma membrane"/>
    <property type="evidence" value="ECO:0007669"/>
    <property type="project" value="UniProtKB-SubCell"/>
</dbReference>